<feature type="non-terminal residue" evidence="1">
    <location>
        <position position="1"/>
    </location>
</feature>
<dbReference type="EMBL" id="CAJVPV010020817">
    <property type="protein sequence ID" value="CAG8715949.1"/>
    <property type="molecule type" value="Genomic_DNA"/>
</dbReference>
<protein>
    <submittedName>
        <fullName evidence="1">11595_t:CDS:1</fullName>
    </submittedName>
</protein>
<dbReference type="AlphaFoldDB" id="A0A9N9I196"/>
<sequence>LNMRQTRILKLGSSDLTENVLDVCDVAIFPKSSREERRVSNCPVMTGSRRSPSL</sequence>
<accession>A0A9N9I196</accession>
<organism evidence="1 2">
    <name type="scientific">Acaulospora morrowiae</name>
    <dbReference type="NCBI Taxonomy" id="94023"/>
    <lineage>
        <taxon>Eukaryota</taxon>
        <taxon>Fungi</taxon>
        <taxon>Fungi incertae sedis</taxon>
        <taxon>Mucoromycota</taxon>
        <taxon>Glomeromycotina</taxon>
        <taxon>Glomeromycetes</taxon>
        <taxon>Diversisporales</taxon>
        <taxon>Acaulosporaceae</taxon>
        <taxon>Acaulospora</taxon>
    </lineage>
</organism>
<proteinExistence type="predicted"/>
<comment type="caution">
    <text evidence="1">The sequence shown here is derived from an EMBL/GenBank/DDBJ whole genome shotgun (WGS) entry which is preliminary data.</text>
</comment>
<dbReference type="Proteomes" id="UP000789342">
    <property type="component" value="Unassembled WGS sequence"/>
</dbReference>
<evidence type="ECO:0000313" key="1">
    <source>
        <dbReference type="EMBL" id="CAG8715949.1"/>
    </source>
</evidence>
<reference evidence="1" key="1">
    <citation type="submission" date="2021-06" db="EMBL/GenBank/DDBJ databases">
        <authorList>
            <person name="Kallberg Y."/>
            <person name="Tangrot J."/>
            <person name="Rosling A."/>
        </authorList>
    </citation>
    <scope>NUCLEOTIDE SEQUENCE</scope>
    <source>
        <strain evidence="1">CL551</strain>
    </source>
</reference>
<keyword evidence="2" id="KW-1185">Reference proteome</keyword>
<evidence type="ECO:0000313" key="2">
    <source>
        <dbReference type="Proteomes" id="UP000789342"/>
    </source>
</evidence>
<name>A0A9N9I196_9GLOM</name>
<gene>
    <name evidence="1" type="ORF">AMORRO_LOCUS13005</name>
</gene>